<evidence type="ECO:0000259" key="8">
    <source>
        <dbReference type="Pfam" id="PF00881"/>
    </source>
</evidence>
<dbReference type="InterPro" id="IPR029479">
    <property type="entry name" value="Nitroreductase"/>
</dbReference>
<keyword evidence="5" id="KW-0560">Oxidoreductase</keyword>
<comment type="similarity">
    <text evidence="3">Belongs to the nitroreductase family.</text>
</comment>
<comment type="subcellular location">
    <subcellularLocation>
        <location evidence="2">Cytoplasm</location>
    </subcellularLocation>
    <subcellularLocation>
        <location evidence="1">Nucleus</location>
    </subcellularLocation>
</comment>
<feature type="domain" description="Nitroreductase" evidence="8">
    <location>
        <begin position="89"/>
        <end position="258"/>
    </location>
</feature>
<evidence type="ECO:0000256" key="1">
    <source>
        <dbReference type="ARBA" id="ARBA00004123"/>
    </source>
</evidence>
<sequence length="281" mass="31837">MHNRLGSLLAILVLTVAIVYQANMAQSLYRTCVPTLWQSQIFNRTVPLASSLYSNLKCITSSSHSSQPLTRKAFSSSTMASQKSFMDAVKTRRTYYAINKQAPISDDKIEELVNDTILHVPSSFNSQSARAVVLFKDEHDKFWDFVIEVLKPMLPSEEQVKSSTQRINGFRAGYGTILFFEDPKIVTGLQTKMPLYADKFPQWSEHTSAMHQFVLWTALEAEGFGCNLQHYNPIVDQKAQTEWNIPQEWQLKAQLVFGGRAGEPGEKSQTPLEQRVFVHGK</sequence>
<evidence type="ECO:0000256" key="5">
    <source>
        <dbReference type="ARBA" id="ARBA00023002"/>
    </source>
</evidence>
<keyword evidence="10" id="KW-1185">Reference proteome</keyword>
<dbReference type="EMBL" id="ML991788">
    <property type="protein sequence ID" value="KAF2236001.1"/>
    <property type="molecule type" value="Genomic_DNA"/>
</dbReference>
<keyword evidence="4" id="KW-0963">Cytoplasm</keyword>
<feature type="signal peptide" evidence="7">
    <location>
        <begin position="1"/>
        <end position="21"/>
    </location>
</feature>
<dbReference type="Pfam" id="PF00881">
    <property type="entry name" value="Nitroreductase"/>
    <property type="match status" value="1"/>
</dbReference>
<dbReference type="AlphaFoldDB" id="A0A6A6HDP4"/>
<keyword evidence="7" id="KW-0732">Signal</keyword>
<protein>
    <submittedName>
        <fullName evidence="9">Nitroreductase</fullName>
    </submittedName>
</protein>
<dbReference type="GO" id="GO:0005634">
    <property type="term" value="C:nucleus"/>
    <property type="evidence" value="ECO:0007669"/>
    <property type="project" value="UniProtKB-SubCell"/>
</dbReference>
<dbReference type="InterPro" id="IPR000415">
    <property type="entry name" value="Nitroreductase-like"/>
</dbReference>
<dbReference type="FunFam" id="3.40.109.10:FF:000001">
    <property type="entry name" value="Nitroreductase family"/>
    <property type="match status" value="1"/>
</dbReference>
<dbReference type="OrthoDB" id="2138173at2759"/>
<dbReference type="GO" id="GO:0005737">
    <property type="term" value="C:cytoplasm"/>
    <property type="evidence" value="ECO:0007669"/>
    <property type="project" value="UniProtKB-SubCell"/>
</dbReference>
<keyword evidence="6" id="KW-0539">Nucleus</keyword>
<dbReference type="GO" id="GO:0034599">
    <property type="term" value="P:cellular response to oxidative stress"/>
    <property type="evidence" value="ECO:0007669"/>
    <property type="project" value="InterPro"/>
</dbReference>
<dbReference type="CDD" id="cd02140">
    <property type="entry name" value="Frm2-like"/>
    <property type="match status" value="1"/>
</dbReference>
<name>A0A6A6HDP4_VIRVR</name>
<feature type="chain" id="PRO_5025397657" evidence="7">
    <location>
        <begin position="22"/>
        <end position="281"/>
    </location>
</feature>
<evidence type="ECO:0000313" key="10">
    <source>
        <dbReference type="Proteomes" id="UP000800092"/>
    </source>
</evidence>
<dbReference type="SUPFAM" id="SSF55469">
    <property type="entry name" value="FMN-dependent nitroreductase-like"/>
    <property type="match status" value="1"/>
</dbReference>
<dbReference type="GO" id="GO:0016491">
    <property type="term" value="F:oxidoreductase activity"/>
    <property type="evidence" value="ECO:0007669"/>
    <property type="project" value="UniProtKB-KW"/>
</dbReference>
<evidence type="ECO:0000256" key="3">
    <source>
        <dbReference type="ARBA" id="ARBA00007118"/>
    </source>
</evidence>
<reference evidence="9" key="1">
    <citation type="journal article" date="2020" name="Stud. Mycol.">
        <title>101 Dothideomycetes genomes: a test case for predicting lifestyles and emergence of pathogens.</title>
        <authorList>
            <person name="Haridas S."/>
            <person name="Albert R."/>
            <person name="Binder M."/>
            <person name="Bloem J."/>
            <person name="Labutti K."/>
            <person name="Salamov A."/>
            <person name="Andreopoulos B."/>
            <person name="Baker S."/>
            <person name="Barry K."/>
            <person name="Bills G."/>
            <person name="Bluhm B."/>
            <person name="Cannon C."/>
            <person name="Castanera R."/>
            <person name="Culley D."/>
            <person name="Daum C."/>
            <person name="Ezra D."/>
            <person name="Gonzalez J."/>
            <person name="Henrissat B."/>
            <person name="Kuo A."/>
            <person name="Liang C."/>
            <person name="Lipzen A."/>
            <person name="Lutzoni F."/>
            <person name="Magnuson J."/>
            <person name="Mondo S."/>
            <person name="Nolan M."/>
            <person name="Ohm R."/>
            <person name="Pangilinan J."/>
            <person name="Park H.-J."/>
            <person name="Ramirez L."/>
            <person name="Alfaro M."/>
            <person name="Sun H."/>
            <person name="Tritt A."/>
            <person name="Yoshinaga Y."/>
            <person name="Zwiers L.-H."/>
            <person name="Turgeon B."/>
            <person name="Goodwin S."/>
            <person name="Spatafora J."/>
            <person name="Crous P."/>
            <person name="Grigoriev I."/>
        </authorList>
    </citation>
    <scope>NUCLEOTIDE SEQUENCE</scope>
    <source>
        <strain evidence="9">Tuck. ex Michener</strain>
    </source>
</reference>
<dbReference type="PANTHER" id="PTHR43035:SF1">
    <property type="entry name" value="FATTY ACID REPRESSION MUTANT PROTEIN 2-RELATED"/>
    <property type="match status" value="1"/>
</dbReference>
<dbReference type="Gene3D" id="3.40.109.10">
    <property type="entry name" value="NADH Oxidase"/>
    <property type="match status" value="1"/>
</dbReference>
<evidence type="ECO:0000256" key="6">
    <source>
        <dbReference type="ARBA" id="ARBA00023242"/>
    </source>
</evidence>
<evidence type="ECO:0000256" key="4">
    <source>
        <dbReference type="ARBA" id="ARBA00022490"/>
    </source>
</evidence>
<evidence type="ECO:0000256" key="7">
    <source>
        <dbReference type="SAM" id="SignalP"/>
    </source>
</evidence>
<dbReference type="InterPro" id="IPR033877">
    <property type="entry name" value="Frm2/Hbn1"/>
</dbReference>
<organism evidence="9 10">
    <name type="scientific">Viridothelium virens</name>
    <name type="common">Speckled blister lichen</name>
    <name type="synonym">Trypethelium virens</name>
    <dbReference type="NCBI Taxonomy" id="1048519"/>
    <lineage>
        <taxon>Eukaryota</taxon>
        <taxon>Fungi</taxon>
        <taxon>Dikarya</taxon>
        <taxon>Ascomycota</taxon>
        <taxon>Pezizomycotina</taxon>
        <taxon>Dothideomycetes</taxon>
        <taxon>Dothideomycetes incertae sedis</taxon>
        <taxon>Trypetheliales</taxon>
        <taxon>Trypetheliaceae</taxon>
        <taxon>Viridothelium</taxon>
    </lineage>
</organism>
<gene>
    <name evidence="9" type="ORF">EV356DRAFT_499263</name>
</gene>
<dbReference type="PANTHER" id="PTHR43035">
    <property type="entry name" value="FATTY ACID REPRESSION MUTANT PROTEIN 2-RELATED"/>
    <property type="match status" value="1"/>
</dbReference>
<evidence type="ECO:0000313" key="9">
    <source>
        <dbReference type="EMBL" id="KAF2236001.1"/>
    </source>
</evidence>
<evidence type="ECO:0000256" key="2">
    <source>
        <dbReference type="ARBA" id="ARBA00004496"/>
    </source>
</evidence>
<accession>A0A6A6HDP4</accession>
<proteinExistence type="inferred from homology"/>
<dbReference type="Proteomes" id="UP000800092">
    <property type="component" value="Unassembled WGS sequence"/>
</dbReference>